<reference evidence="1" key="1">
    <citation type="submission" date="2020-11" db="EMBL/GenBank/DDBJ databases">
        <authorList>
            <consortium name="DOE Joint Genome Institute"/>
            <person name="Ahrendt S."/>
            <person name="Riley R."/>
            <person name="Andreopoulos W."/>
            <person name="Labutti K."/>
            <person name="Pangilinan J."/>
            <person name="Ruiz-Duenas F.J."/>
            <person name="Barrasa J.M."/>
            <person name="Sanchez-Garcia M."/>
            <person name="Camarero S."/>
            <person name="Miyauchi S."/>
            <person name="Serrano A."/>
            <person name="Linde D."/>
            <person name="Babiker R."/>
            <person name="Drula E."/>
            <person name="Ayuso-Fernandez I."/>
            <person name="Pacheco R."/>
            <person name="Padilla G."/>
            <person name="Ferreira P."/>
            <person name="Barriuso J."/>
            <person name="Kellner H."/>
            <person name="Castanera R."/>
            <person name="Alfaro M."/>
            <person name="Ramirez L."/>
            <person name="Pisabarro A.G."/>
            <person name="Kuo A."/>
            <person name="Tritt A."/>
            <person name="Lipzen A."/>
            <person name="He G."/>
            <person name="Yan M."/>
            <person name="Ng V."/>
            <person name="Cullen D."/>
            <person name="Martin F."/>
            <person name="Rosso M.-N."/>
            <person name="Henrissat B."/>
            <person name="Hibbett D."/>
            <person name="Martinez A.T."/>
            <person name="Grigoriev I.V."/>
        </authorList>
    </citation>
    <scope>NUCLEOTIDE SEQUENCE</scope>
    <source>
        <strain evidence="1">CBS 506.95</strain>
    </source>
</reference>
<comment type="caution">
    <text evidence="1">The sequence shown here is derived from an EMBL/GenBank/DDBJ whole genome shotgun (WGS) entry which is preliminary data.</text>
</comment>
<evidence type="ECO:0008006" key="3">
    <source>
        <dbReference type="Google" id="ProtNLM"/>
    </source>
</evidence>
<evidence type="ECO:0000313" key="2">
    <source>
        <dbReference type="Proteomes" id="UP000807306"/>
    </source>
</evidence>
<organism evidence="1 2">
    <name type="scientific">Crepidotus variabilis</name>
    <dbReference type="NCBI Taxonomy" id="179855"/>
    <lineage>
        <taxon>Eukaryota</taxon>
        <taxon>Fungi</taxon>
        <taxon>Dikarya</taxon>
        <taxon>Basidiomycota</taxon>
        <taxon>Agaricomycotina</taxon>
        <taxon>Agaricomycetes</taxon>
        <taxon>Agaricomycetidae</taxon>
        <taxon>Agaricales</taxon>
        <taxon>Agaricineae</taxon>
        <taxon>Crepidotaceae</taxon>
        <taxon>Crepidotus</taxon>
    </lineage>
</organism>
<proteinExistence type="predicted"/>
<gene>
    <name evidence="1" type="ORF">CPB83DRAFT_442577</name>
</gene>
<evidence type="ECO:0000313" key="1">
    <source>
        <dbReference type="EMBL" id="KAF9526849.1"/>
    </source>
</evidence>
<dbReference type="OrthoDB" id="3365698at2759"/>
<dbReference type="Proteomes" id="UP000807306">
    <property type="component" value="Unassembled WGS sequence"/>
</dbReference>
<protein>
    <recommendedName>
        <fullName evidence="3">F-box domain-containing protein</fullName>
    </recommendedName>
</protein>
<keyword evidence="2" id="KW-1185">Reference proteome</keyword>
<accession>A0A9P6JNP7</accession>
<dbReference type="AlphaFoldDB" id="A0A9P6JNP7"/>
<name>A0A9P6JNP7_9AGAR</name>
<dbReference type="EMBL" id="MU157866">
    <property type="protein sequence ID" value="KAF9526849.1"/>
    <property type="molecule type" value="Genomic_DNA"/>
</dbReference>
<sequence>MMAGESNRSWEVATRHKIGRASNFIRQHQGVISPLRRLPSEILQEIFMKAGLERSKHSLSNRDVPWYLSQVCHRWRAISLLISALWSCLPTMVLKKGRRRAARQLAAVGELIKRAGNGPLTFCFLTRKYTSSSHPLLNLLMHHAERWQSATFQLPQNLLASLNCVMNRLPLLETVIIRARLINFAESPTVFDVFSIAPRLRTVTVSGFTPSIRIILPFPQLVNYTDRSSGTDLLSTIFQPSNCVSLETLSILEISEDTPFPAFTLPKLTKLVVREYNWHNVSYFCNLNLPSIEEIKFMSYGGQVLQTLIGLLSNNIEGAQNLQSLTFRCESAGDADAGLLTQLLTLVPNVTYLDASLPPHFDINNLVSGDAGHGNRMLVPLLEACKFYIPQDWNCTPQDVDALNALASARCGPEGTLVAPGVSSLSTSDSQDAPLPLLSGETRSLNTFLLYCDFTQGISAAKQHLNIGPQVPESDIPEWEALLALKEQLKEEMPDLLYIRPYKERTWNLMWKDRMMRIMDDLEQFELKNAQLIYHSDLPLIVRRMRDWSFKTLESTGLSRRAREILEKWDPILKRDLVPSLKWASKGTHSLVYLTKEDREFILGFANTEV</sequence>